<gene>
    <name evidence="2" type="ORF">ACFFNX_32835</name>
</gene>
<dbReference type="Pfam" id="PF03703">
    <property type="entry name" value="bPH_2"/>
    <property type="match status" value="1"/>
</dbReference>
<reference evidence="2 3" key="1">
    <citation type="submission" date="2024-09" db="EMBL/GenBank/DDBJ databases">
        <authorList>
            <person name="Sun Q."/>
            <person name="Mori K."/>
        </authorList>
    </citation>
    <scope>NUCLEOTIDE SEQUENCE [LARGE SCALE GENOMIC DNA]</scope>
    <source>
        <strain evidence="2 3">TBRC 0563</strain>
    </source>
</reference>
<evidence type="ECO:0000313" key="2">
    <source>
        <dbReference type="EMBL" id="MFB9836969.1"/>
    </source>
</evidence>
<dbReference type="EMBL" id="JBHLZP010000329">
    <property type="protein sequence ID" value="MFB9836969.1"/>
    <property type="molecule type" value="Genomic_DNA"/>
</dbReference>
<evidence type="ECO:0000259" key="1">
    <source>
        <dbReference type="Pfam" id="PF03703"/>
    </source>
</evidence>
<comment type="caution">
    <text evidence="2">The sequence shown here is derived from an EMBL/GenBank/DDBJ whole genome shotgun (WGS) entry which is preliminary data.</text>
</comment>
<keyword evidence="3" id="KW-1185">Reference proteome</keyword>
<dbReference type="Proteomes" id="UP001589627">
    <property type="component" value="Unassembled WGS sequence"/>
</dbReference>
<protein>
    <submittedName>
        <fullName evidence="2">PH domain-containing protein</fullName>
    </submittedName>
</protein>
<evidence type="ECO:0000313" key="3">
    <source>
        <dbReference type="Proteomes" id="UP001589627"/>
    </source>
</evidence>
<proteinExistence type="predicted"/>
<dbReference type="PANTHER" id="PTHR34473:SF2">
    <property type="entry name" value="UPF0699 TRANSMEMBRANE PROTEIN YDBT"/>
    <property type="match status" value="1"/>
</dbReference>
<sequence length="114" mass="12495">MAWRLSLVLLPIAAFLAWDRARSLGHALIEASLVSRRGSLVRRRSALACEGVIGWNLRRSFFQRRAGLATLVATTAAGRQRIDVQDVPLGEALRLADEALPGLLTFLDWADADS</sequence>
<dbReference type="PANTHER" id="PTHR34473">
    <property type="entry name" value="UPF0699 TRANSMEMBRANE PROTEIN YDBS"/>
    <property type="match status" value="1"/>
</dbReference>
<dbReference type="InterPro" id="IPR005182">
    <property type="entry name" value="YdbS-like_PH"/>
</dbReference>
<feature type="domain" description="YdbS-like PH" evidence="1">
    <location>
        <begin position="32"/>
        <end position="96"/>
    </location>
</feature>
<dbReference type="RefSeq" id="WP_378209758.1">
    <property type="nucleotide sequence ID" value="NZ_JBHLZP010000329.1"/>
</dbReference>
<organism evidence="2 3">
    <name type="scientific">Actinoallomurus acaciae</name>
    <dbReference type="NCBI Taxonomy" id="502577"/>
    <lineage>
        <taxon>Bacteria</taxon>
        <taxon>Bacillati</taxon>
        <taxon>Actinomycetota</taxon>
        <taxon>Actinomycetes</taxon>
        <taxon>Streptosporangiales</taxon>
        <taxon>Thermomonosporaceae</taxon>
        <taxon>Actinoallomurus</taxon>
    </lineage>
</organism>
<name>A0ABV5YPI5_9ACTN</name>
<accession>A0ABV5YPI5</accession>